<evidence type="ECO:0000313" key="1">
    <source>
        <dbReference type="Proteomes" id="UP000887579"/>
    </source>
</evidence>
<accession>A0AC34GX43</accession>
<dbReference type="WBParaSite" id="ES5_v2.g9617.t1">
    <property type="protein sequence ID" value="ES5_v2.g9617.t1"/>
    <property type="gene ID" value="ES5_v2.g9617"/>
</dbReference>
<organism evidence="1 2">
    <name type="scientific">Panagrolaimus sp. ES5</name>
    <dbReference type="NCBI Taxonomy" id="591445"/>
    <lineage>
        <taxon>Eukaryota</taxon>
        <taxon>Metazoa</taxon>
        <taxon>Ecdysozoa</taxon>
        <taxon>Nematoda</taxon>
        <taxon>Chromadorea</taxon>
        <taxon>Rhabditida</taxon>
        <taxon>Tylenchina</taxon>
        <taxon>Panagrolaimomorpha</taxon>
        <taxon>Panagrolaimoidea</taxon>
        <taxon>Panagrolaimidae</taxon>
        <taxon>Panagrolaimus</taxon>
    </lineage>
</organism>
<dbReference type="Proteomes" id="UP000887579">
    <property type="component" value="Unplaced"/>
</dbReference>
<sequence>MMSAEPSTTTENLIPKYSVLTESTIEKCLYHFEYSDALTLAEVYYDQTKSDTAALLFSRALYYNKFPLQAYEVLHKIGPNNPEIRYFTAKLAYELKKVSEAERLLRANTFTNDLHSSFTETDQLPFAHSLLANILKESGKIAHSARQYQKSIIVAPLLWSNVKNYCDLGGQNITPALHGYDVPYDPKLSKFQPEETIFSLNDSGDAETSSSPGNGGSGGGRQKLKKSPSKITRRRANTRNTPEYGYLTRSKARNSSIHRKPGSKFVTPTISSTTPPERTRYIESSQKYKYGSRRHHGPPLSSVNKGSLSGSNTALDLITKTDSESEPMDVENYEPQTQQVRQPLVEIEQELRSEDYDYVYEDILGYIVEMTGIQVHLSQYNFNEAMNALNQLTDKHASLPLSLELRGRVLFEKSDYIRASATFEEMHQQYPHKIEGLEVYSSCLWHLQKIPKLSGLTKELTERFRHRSETWCVAGNLYNLEKQCAIAVDCFDRATRLVPKFGYSYYLLGNELIEVGQLDRAEQAFHESVRYSPHDYRPHLGLGIIEQKRSKMSKALTHMRMAVQRNPSNIILQIHLAVVEQANGHEKEALKILNQAIKMDPNNITARYHRARTLFDSRMYVEARAELHELKELSPNEPHIFFLLARVYKKLGDQTQAQIYFNYSSQIDPRGEQSRGFGSEQPYDEDDFDAETSSTSRMIRS</sequence>
<evidence type="ECO:0000313" key="2">
    <source>
        <dbReference type="WBParaSite" id="ES5_v2.g9617.t1"/>
    </source>
</evidence>
<reference evidence="2" key="1">
    <citation type="submission" date="2022-11" db="UniProtKB">
        <authorList>
            <consortium name="WormBaseParasite"/>
        </authorList>
    </citation>
    <scope>IDENTIFICATION</scope>
</reference>
<protein>
    <submittedName>
        <fullName evidence="2">Uncharacterized protein</fullName>
    </submittedName>
</protein>
<name>A0AC34GX43_9BILA</name>
<proteinExistence type="predicted"/>